<feature type="compositionally biased region" description="Low complexity" evidence="1">
    <location>
        <begin position="49"/>
        <end position="60"/>
    </location>
</feature>
<accession>A0AAE0IDZ1</accession>
<organism evidence="2 3">
    <name type="scientific">Apodospora peruviana</name>
    <dbReference type="NCBI Taxonomy" id="516989"/>
    <lineage>
        <taxon>Eukaryota</taxon>
        <taxon>Fungi</taxon>
        <taxon>Dikarya</taxon>
        <taxon>Ascomycota</taxon>
        <taxon>Pezizomycotina</taxon>
        <taxon>Sordariomycetes</taxon>
        <taxon>Sordariomycetidae</taxon>
        <taxon>Sordariales</taxon>
        <taxon>Lasiosphaeriaceae</taxon>
        <taxon>Apodospora</taxon>
    </lineage>
</organism>
<feature type="compositionally biased region" description="Low complexity" evidence="1">
    <location>
        <begin position="67"/>
        <end position="96"/>
    </location>
</feature>
<name>A0AAE0IDZ1_9PEZI</name>
<reference evidence="2" key="2">
    <citation type="submission" date="2023-06" db="EMBL/GenBank/DDBJ databases">
        <authorList>
            <consortium name="Lawrence Berkeley National Laboratory"/>
            <person name="Haridas S."/>
            <person name="Hensen N."/>
            <person name="Bonometti L."/>
            <person name="Westerberg I."/>
            <person name="Brannstrom I.O."/>
            <person name="Guillou S."/>
            <person name="Cros-Aarteil S."/>
            <person name="Calhoun S."/>
            <person name="Kuo A."/>
            <person name="Mondo S."/>
            <person name="Pangilinan J."/>
            <person name="Riley R."/>
            <person name="Labutti K."/>
            <person name="Andreopoulos B."/>
            <person name="Lipzen A."/>
            <person name="Chen C."/>
            <person name="Yanf M."/>
            <person name="Daum C."/>
            <person name="Ng V."/>
            <person name="Clum A."/>
            <person name="Steindorff A."/>
            <person name="Ohm R."/>
            <person name="Martin F."/>
            <person name="Silar P."/>
            <person name="Natvig D."/>
            <person name="Lalanne C."/>
            <person name="Gautier V."/>
            <person name="Ament-Velasquez S.L."/>
            <person name="Kruys A."/>
            <person name="Hutchinson M.I."/>
            <person name="Powell A.J."/>
            <person name="Barry K."/>
            <person name="Miller A.N."/>
            <person name="Grigoriev I.V."/>
            <person name="Debuchy R."/>
            <person name="Gladieux P."/>
            <person name="Thoren M.H."/>
            <person name="Johannesson H."/>
        </authorList>
    </citation>
    <scope>NUCLEOTIDE SEQUENCE</scope>
    <source>
        <strain evidence="2">CBS 118394</strain>
    </source>
</reference>
<comment type="caution">
    <text evidence="2">The sequence shown here is derived from an EMBL/GenBank/DDBJ whole genome shotgun (WGS) entry which is preliminary data.</text>
</comment>
<feature type="region of interest" description="Disordered" evidence="1">
    <location>
        <begin position="192"/>
        <end position="214"/>
    </location>
</feature>
<evidence type="ECO:0000256" key="1">
    <source>
        <dbReference type="SAM" id="MobiDB-lite"/>
    </source>
</evidence>
<protein>
    <submittedName>
        <fullName evidence="2">Uncharacterized protein</fullName>
    </submittedName>
</protein>
<evidence type="ECO:0000313" key="3">
    <source>
        <dbReference type="Proteomes" id="UP001283341"/>
    </source>
</evidence>
<proteinExistence type="predicted"/>
<dbReference type="AlphaFoldDB" id="A0AAE0IDZ1"/>
<sequence length="214" mass="22623">MVELQQQLEEQFSVRLEDKLQVVVDCTVEQLMSMVGISEDNQGSSVAKPVAATSPSRARPSGPPRPATFFASASSSPLASTTGSAPRSPPTTTLPRRPGPQTPPTTILSEDERHLGWVRPGDLRSELLLFIFKEGNGLPILLHGLPLDSSAWSSNPPANLISSISALARLRAGDYTVPTYVDHGVADSGAGCGGGAVRGRDGEARYQGRHDEGV</sequence>
<keyword evidence="3" id="KW-1185">Reference proteome</keyword>
<evidence type="ECO:0000313" key="2">
    <source>
        <dbReference type="EMBL" id="KAK3323022.1"/>
    </source>
</evidence>
<feature type="compositionally biased region" description="Basic and acidic residues" evidence="1">
    <location>
        <begin position="198"/>
        <end position="214"/>
    </location>
</feature>
<dbReference type="Proteomes" id="UP001283341">
    <property type="component" value="Unassembled WGS sequence"/>
</dbReference>
<dbReference type="EMBL" id="JAUEDM010000003">
    <property type="protein sequence ID" value="KAK3323022.1"/>
    <property type="molecule type" value="Genomic_DNA"/>
</dbReference>
<reference evidence="2" key="1">
    <citation type="journal article" date="2023" name="Mol. Phylogenet. Evol.">
        <title>Genome-scale phylogeny and comparative genomics of the fungal order Sordariales.</title>
        <authorList>
            <person name="Hensen N."/>
            <person name="Bonometti L."/>
            <person name="Westerberg I."/>
            <person name="Brannstrom I.O."/>
            <person name="Guillou S."/>
            <person name="Cros-Aarteil S."/>
            <person name="Calhoun S."/>
            <person name="Haridas S."/>
            <person name="Kuo A."/>
            <person name="Mondo S."/>
            <person name="Pangilinan J."/>
            <person name="Riley R."/>
            <person name="LaButti K."/>
            <person name="Andreopoulos B."/>
            <person name="Lipzen A."/>
            <person name="Chen C."/>
            <person name="Yan M."/>
            <person name="Daum C."/>
            <person name="Ng V."/>
            <person name="Clum A."/>
            <person name="Steindorff A."/>
            <person name="Ohm R.A."/>
            <person name="Martin F."/>
            <person name="Silar P."/>
            <person name="Natvig D.O."/>
            <person name="Lalanne C."/>
            <person name="Gautier V."/>
            <person name="Ament-Velasquez S.L."/>
            <person name="Kruys A."/>
            <person name="Hutchinson M.I."/>
            <person name="Powell A.J."/>
            <person name="Barry K."/>
            <person name="Miller A.N."/>
            <person name="Grigoriev I.V."/>
            <person name="Debuchy R."/>
            <person name="Gladieux P."/>
            <person name="Hiltunen Thoren M."/>
            <person name="Johannesson H."/>
        </authorList>
    </citation>
    <scope>NUCLEOTIDE SEQUENCE</scope>
    <source>
        <strain evidence="2">CBS 118394</strain>
    </source>
</reference>
<gene>
    <name evidence="2" type="ORF">B0H66DRAFT_621138</name>
</gene>
<feature type="region of interest" description="Disordered" evidence="1">
    <location>
        <begin position="41"/>
        <end position="109"/>
    </location>
</feature>